<proteinExistence type="predicted"/>
<dbReference type="EMBL" id="JALHLE010000041">
    <property type="protein sequence ID" value="MCJ2180715.1"/>
    <property type="molecule type" value="Genomic_DNA"/>
</dbReference>
<keyword evidence="2" id="KW-0378">Hydrolase</keyword>
<dbReference type="InterPro" id="IPR053169">
    <property type="entry name" value="MUG_Protein"/>
</dbReference>
<dbReference type="Pfam" id="PF03663">
    <property type="entry name" value="Glyco_hydro_76"/>
    <property type="match status" value="1"/>
</dbReference>
<dbReference type="Gene3D" id="1.50.10.20">
    <property type="match status" value="1"/>
</dbReference>
<sequence length="354" mass="39118">MKHAPLRAGLARLFAALLLLLGSAPLLARDDGWATRARITARYLDRHWGVAGGWDGIEPWQRFVAADVLIDYRRRTGDRRWDRKITGAVRNRTGLSANDDDLWAVIASVHAWWIGRDPELLAYAAATYRHVVTTYWDDHCGGGLWWDRRRTYKNAITNELLIYASTQMFRATGQASYREWALRGWSWFAQSSMIGPDGLVNDGLDADCRNNGQPRFSYNQGVLIGGLNDLAGVTGNAHYDELAVRTAIAAIRGLSTPEGILHEPVDAIGSDGLLFKGIFAYHLGHLLESLPDGPERREIMAWVRQNAGAVWIQSASGRQPVSGDWAERSLQVGAAAQVSGLAVLLVAGDRPPLR</sequence>
<organism evidence="2 3">
    <name type="scientific">Novosphingobium album</name>
    <name type="common">ex Hu et al. 2023</name>
    <dbReference type="NCBI Taxonomy" id="2930093"/>
    <lineage>
        <taxon>Bacteria</taxon>
        <taxon>Pseudomonadati</taxon>
        <taxon>Pseudomonadota</taxon>
        <taxon>Alphaproteobacteria</taxon>
        <taxon>Sphingomonadales</taxon>
        <taxon>Sphingomonadaceae</taxon>
        <taxon>Novosphingobium</taxon>
    </lineage>
</organism>
<dbReference type="InterPro" id="IPR005198">
    <property type="entry name" value="Glyco_hydro_76"/>
</dbReference>
<reference evidence="2" key="1">
    <citation type="submission" date="2022-03" db="EMBL/GenBank/DDBJ databases">
        <title>Identification of a novel bacterium isolated from mangrove sediments.</title>
        <authorList>
            <person name="Pan X."/>
        </authorList>
    </citation>
    <scope>NUCLEOTIDE SEQUENCE</scope>
    <source>
        <strain evidence="2">B2580</strain>
    </source>
</reference>
<evidence type="ECO:0000256" key="1">
    <source>
        <dbReference type="SAM" id="SignalP"/>
    </source>
</evidence>
<protein>
    <submittedName>
        <fullName evidence="2">Glycoside hydrolase family 76 protein</fullName>
    </submittedName>
</protein>
<dbReference type="InterPro" id="IPR008928">
    <property type="entry name" value="6-hairpin_glycosidase_sf"/>
</dbReference>
<evidence type="ECO:0000313" key="2">
    <source>
        <dbReference type="EMBL" id="MCJ2180715.1"/>
    </source>
</evidence>
<gene>
    <name evidence="2" type="ORF">MTR64_19255</name>
</gene>
<comment type="caution">
    <text evidence="2">The sequence shown here is derived from an EMBL/GenBank/DDBJ whole genome shotgun (WGS) entry which is preliminary data.</text>
</comment>
<feature type="signal peptide" evidence="1">
    <location>
        <begin position="1"/>
        <end position="28"/>
    </location>
</feature>
<evidence type="ECO:0000313" key="3">
    <source>
        <dbReference type="Proteomes" id="UP001162880"/>
    </source>
</evidence>
<accession>A0ABT0B6N6</accession>
<name>A0ABT0B6N6_9SPHN</name>
<dbReference type="SUPFAM" id="SSF48208">
    <property type="entry name" value="Six-hairpin glycosidases"/>
    <property type="match status" value="1"/>
</dbReference>
<keyword evidence="3" id="KW-1185">Reference proteome</keyword>
<feature type="chain" id="PRO_5047528842" evidence="1">
    <location>
        <begin position="29"/>
        <end position="354"/>
    </location>
</feature>
<dbReference type="GO" id="GO:0016787">
    <property type="term" value="F:hydrolase activity"/>
    <property type="evidence" value="ECO:0007669"/>
    <property type="project" value="UniProtKB-KW"/>
</dbReference>
<keyword evidence="1" id="KW-0732">Signal</keyword>
<dbReference type="PANTHER" id="PTHR47791:SF3">
    <property type="entry name" value="MEIOTICALLY UP-REGULATED GENE 191 PROTEIN"/>
    <property type="match status" value="1"/>
</dbReference>
<dbReference type="PANTHER" id="PTHR47791">
    <property type="entry name" value="MEIOTICALLY UP-REGULATED GENE 191 PROTEIN"/>
    <property type="match status" value="1"/>
</dbReference>
<dbReference type="Proteomes" id="UP001162880">
    <property type="component" value="Unassembled WGS sequence"/>
</dbReference>
<dbReference type="RefSeq" id="WP_243996163.1">
    <property type="nucleotide sequence ID" value="NZ_JALHLE010000041.1"/>
</dbReference>